<protein>
    <submittedName>
        <fullName evidence="2">Uncharacterized protein</fullName>
    </submittedName>
</protein>
<proteinExistence type="predicted"/>
<evidence type="ECO:0000256" key="1">
    <source>
        <dbReference type="SAM" id="MobiDB-lite"/>
    </source>
</evidence>
<comment type="caution">
    <text evidence="2">The sequence shown here is derived from an EMBL/GenBank/DDBJ whole genome shotgun (WGS) entry which is preliminary data.</text>
</comment>
<evidence type="ECO:0000313" key="3">
    <source>
        <dbReference type="Proteomes" id="UP000286045"/>
    </source>
</evidence>
<accession>A0A439DFR9</accession>
<dbReference type="EMBL" id="RYZI01000031">
    <property type="protein sequence ID" value="RWA13219.1"/>
    <property type="molecule type" value="Genomic_DNA"/>
</dbReference>
<gene>
    <name evidence="2" type="ORF">EKO27_g1881</name>
</gene>
<reference evidence="2 3" key="1">
    <citation type="submission" date="2018-12" db="EMBL/GenBank/DDBJ databases">
        <title>Draft genome sequence of Xylaria grammica IHI A82.</title>
        <authorList>
            <person name="Buettner E."/>
            <person name="Kellner H."/>
        </authorList>
    </citation>
    <scope>NUCLEOTIDE SEQUENCE [LARGE SCALE GENOMIC DNA]</scope>
    <source>
        <strain evidence="2 3">IHI A82</strain>
    </source>
</reference>
<keyword evidence="3" id="KW-1185">Reference proteome</keyword>
<dbReference type="AlphaFoldDB" id="A0A439DFR9"/>
<dbReference type="Proteomes" id="UP000286045">
    <property type="component" value="Unassembled WGS sequence"/>
</dbReference>
<organism evidence="2 3">
    <name type="scientific">Xylaria grammica</name>
    <dbReference type="NCBI Taxonomy" id="363999"/>
    <lineage>
        <taxon>Eukaryota</taxon>
        <taxon>Fungi</taxon>
        <taxon>Dikarya</taxon>
        <taxon>Ascomycota</taxon>
        <taxon>Pezizomycotina</taxon>
        <taxon>Sordariomycetes</taxon>
        <taxon>Xylariomycetidae</taxon>
        <taxon>Xylariales</taxon>
        <taxon>Xylariaceae</taxon>
        <taxon>Xylaria</taxon>
    </lineage>
</organism>
<feature type="compositionally biased region" description="Basic residues" evidence="1">
    <location>
        <begin position="54"/>
        <end position="68"/>
    </location>
</feature>
<name>A0A439DFR9_9PEZI</name>
<sequence>MQGDIFQLESLTPQVTVPKPQPAMARSRPATGEQVAIYNEDDLSHLLYVSNNPRHNHHHHPHHHHHNHAHEQKPFTHPADARTVLINAVVDDMEADTPALSDCESCYGSEISGVYVESPVTPPLSSFEIDDEALEAYRRKGRRNAFAADSEFDFGFPVFLGRQDEEYPINPPRELAPLDVTSRAMAAKTAETEEVPLSQHVNAIRGPTMSWWPEPLEAMEHDWTTEKTEWQLRLEKENLKDSLMERERKDGVMSNKTYGVAPVDDIEGRIMSWWPAPADGMEYEWSERFYE</sequence>
<feature type="region of interest" description="Disordered" evidence="1">
    <location>
        <begin position="52"/>
        <end position="73"/>
    </location>
</feature>
<evidence type="ECO:0000313" key="2">
    <source>
        <dbReference type="EMBL" id="RWA13219.1"/>
    </source>
</evidence>